<sequence length="86" mass="10101">MFDRTPFHQVFEWYPSRVPGHPEEQAAAQGNTALFTAQSENIRYKRIVMTLRRFLRLAEGHFQHWPTDYIYGQSLMIAAFSEIPSL</sequence>
<evidence type="ECO:0000313" key="1">
    <source>
        <dbReference type="EMBL" id="NES09987.1"/>
    </source>
</evidence>
<name>A0A6I5RPW3_9PSED</name>
<keyword evidence="2" id="KW-1185">Reference proteome</keyword>
<dbReference type="Proteomes" id="UP000471751">
    <property type="component" value="Unassembled WGS sequence"/>
</dbReference>
<reference evidence="1 2" key="1">
    <citation type="submission" date="2020-02" db="EMBL/GenBank/DDBJ databases">
        <title>Broccoli isolated Pseudomonas sp.</title>
        <authorList>
            <person name="Fujikawa T."/>
            <person name="Sawada H."/>
        </authorList>
    </citation>
    <scope>NUCLEOTIDE SEQUENCE [LARGE SCALE GENOMIC DNA]</scope>
    <source>
        <strain evidence="1 2">JCM 32154</strain>
    </source>
</reference>
<organism evidence="1 2">
    <name type="scientific">Pseudomonas laurentiana</name>
    <dbReference type="NCBI Taxonomy" id="2364649"/>
    <lineage>
        <taxon>Bacteria</taxon>
        <taxon>Pseudomonadati</taxon>
        <taxon>Pseudomonadota</taxon>
        <taxon>Gammaproteobacteria</taxon>
        <taxon>Pseudomonadales</taxon>
        <taxon>Pseudomonadaceae</taxon>
        <taxon>Pseudomonas</taxon>
    </lineage>
</organism>
<protein>
    <submittedName>
        <fullName evidence="1">Uncharacterized protein</fullName>
    </submittedName>
</protein>
<accession>A0A6I5RPW3</accession>
<comment type="caution">
    <text evidence="1">The sequence shown here is derived from an EMBL/GenBank/DDBJ whole genome shotgun (WGS) entry which is preliminary data.</text>
</comment>
<evidence type="ECO:0000313" key="2">
    <source>
        <dbReference type="Proteomes" id="UP000471751"/>
    </source>
</evidence>
<dbReference type="RefSeq" id="WP_163935324.1">
    <property type="nucleotide sequence ID" value="NZ_BMQU01000004.1"/>
</dbReference>
<dbReference type="AlphaFoldDB" id="A0A6I5RPW3"/>
<gene>
    <name evidence="1" type="ORF">G3O07_09960</name>
</gene>
<dbReference type="EMBL" id="JAAHBT010000090">
    <property type="protein sequence ID" value="NES09987.1"/>
    <property type="molecule type" value="Genomic_DNA"/>
</dbReference>
<proteinExistence type="predicted"/>